<keyword evidence="4" id="KW-1185">Reference proteome</keyword>
<comment type="caution">
    <text evidence="3">The sequence shown here is derived from an EMBL/GenBank/DDBJ whole genome shotgun (WGS) entry which is preliminary data.</text>
</comment>
<evidence type="ECO:0000313" key="4">
    <source>
        <dbReference type="Proteomes" id="UP000247702"/>
    </source>
</evidence>
<dbReference type="PANTHER" id="PTHR44329">
    <property type="entry name" value="SERINE/THREONINE-PROTEIN KINASE TNNI3K-RELATED"/>
    <property type="match status" value="1"/>
</dbReference>
<feature type="domain" description="Protein kinase" evidence="2">
    <location>
        <begin position="95"/>
        <end position="450"/>
    </location>
</feature>
<dbReference type="PANTHER" id="PTHR44329:SF289">
    <property type="entry name" value="SERINE_THREONINE-PROTEIN KINASE VIK"/>
    <property type="match status" value="1"/>
</dbReference>
<organism evidence="3 4">
    <name type="scientific">Rhizophagus clarus</name>
    <dbReference type="NCBI Taxonomy" id="94130"/>
    <lineage>
        <taxon>Eukaryota</taxon>
        <taxon>Fungi</taxon>
        <taxon>Fungi incertae sedis</taxon>
        <taxon>Mucoromycota</taxon>
        <taxon>Glomeromycotina</taxon>
        <taxon>Glomeromycetes</taxon>
        <taxon>Glomerales</taxon>
        <taxon>Glomeraceae</taxon>
        <taxon>Rhizophagus</taxon>
    </lineage>
</organism>
<evidence type="ECO:0000256" key="1">
    <source>
        <dbReference type="SAM" id="MobiDB-lite"/>
    </source>
</evidence>
<sequence>MHLFCACLKPTIFCFRNKIPTTIHIDWSNLPSVLYYEKWGEKKRLKECPALIRHLVKNFSSWTSGNKDIDKVIQDTQINFTRIKDIMEWIPYEEFKEINFIARGGYGKVSSAKWPRGYIEGYSLKKRRVKRYRDTEVVLKAFIPSDEDERKENTANDQKSTSNTFCTPITSESTSQDTKCENKKANFLSSFIKELKFYKDIESNLVTRCYGVTKNPEDGMYILVLQRGGQSLREFNRSQISSGKLDWDFILDSLDDIMMAISNMHRLNIIHRDLHSGNILMADNNYEKPSKRKRFRLNIIRRDLHSENISMDDNKGDKKFKASKRRRLPDTMITDLGLCRPIDEPIDSKSIFGIPVYMAPEILNGQPHTKASDIYSIGTIMYELARGFPPFADKDYDTKAVKALVRQGIKPDPIPGIPTFYEETMLQCWNNDPAKRPTAMELETRFHEWFYAPNRERSIQEQIDQANEYLKKNPRNIHNIELDRTLVTSIRIEPEFMRNLQSQKGTCHDINIKDDDTNIATTESNIGIK</sequence>
<name>A0A2Z6QLI7_9GLOM</name>
<dbReference type="InterPro" id="IPR051681">
    <property type="entry name" value="Ser/Thr_Kinases-Pseudokinases"/>
</dbReference>
<evidence type="ECO:0000313" key="3">
    <source>
        <dbReference type="EMBL" id="GBB86659.1"/>
    </source>
</evidence>
<proteinExistence type="predicted"/>
<dbReference type="PROSITE" id="PS50011">
    <property type="entry name" value="PROTEIN_KINASE_DOM"/>
    <property type="match status" value="1"/>
</dbReference>
<evidence type="ECO:0000259" key="2">
    <source>
        <dbReference type="PROSITE" id="PS50011"/>
    </source>
</evidence>
<accession>A0A2Z6QLI7</accession>
<feature type="region of interest" description="Disordered" evidence="1">
    <location>
        <begin position="149"/>
        <end position="173"/>
    </location>
</feature>
<feature type="compositionally biased region" description="Polar residues" evidence="1">
    <location>
        <begin position="155"/>
        <end position="173"/>
    </location>
</feature>
<dbReference type="GO" id="GO:0005524">
    <property type="term" value="F:ATP binding"/>
    <property type="evidence" value="ECO:0007669"/>
    <property type="project" value="InterPro"/>
</dbReference>
<protein>
    <recommendedName>
        <fullName evidence="2">Protein kinase domain-containing protein</fullName>
    </recommendedName>
</protein>
<dbReference type="AlphaFoldDB" id="A0A2Z6QLI7"/>
<dbReference type="GO" id="GO:0004674">
    <property type="term" value="F:protein serine/threonine kinase activity"/>
    <property type="evidence" value="ECO:0007669"/>
    <property type="project" value="TreeGrafter"/>
</dbReference>
<dbReference type="InterPro" id="IPR011009">
    <property type="entry name" value="Kinase-like_dom_sf"/>
</dbReference>
<gene>
    <name evidence="3" type="ORF">RclHR1_13020005</name>
</gene>
<dbReference type="Gene3D" id="1.10.510.10">
    <property type="entry name" value="Transferase(Phosphotransferase) domain 1"/>
    <property type="match status" value="2"/>
</dbReference>
<dbReference type="EMBL" id="BEXD01000339">
    <property type="protein sequence ID" value="GBB86659.1"/>
    <property type="molecule type" value="Genomic_DNA"/>
</dbReference>
<dbReference type="Pfam" id="PF00069">
    <property type="entry name" value="Pkinase"/>
    <property type="match status" value="2"/>
</dbReference>
<dbReference type="SUPFAM" id="SSF56112">
    <property type="entry name" value="Protein kinase-like (PK-like)"/>
    <property type="match status" value="1"/>
</dbReference>
<reference evidence="3 4" key="1">
    <citation type="submission" date="2017-11" db="EMBL/GenBank/DDBJ databases">
        <title>The genome of Rhizophagus clarus HR1 reveals common genetic basis of auxotrophy among arbuscular mycorrhizal fungi.</title>
        <authorList>
            <person name="Kobayashi Y."/>
        </authorList>
    </citation>
    <scope>NUCLEOTIDE SEQUENCE [LARGE SCALE GENOMIC DNA]</scope>
    <source>
        <strain evidence="3 4">HR1</strain>
    </source>
</reference>
<dbReference type="InterPro" id="IPR000719">
    <property type="entry name" value="Prot_kinase_dom"/>
</dbReference>
<dbReference type="Proteomes" id="UP000247702">
    <property type="component" value="Unassembled WGS sequence"/>
</dbReference>